<dbReference type="EMBL" id="HBHM01002734">
    <property type="protein sequence ID" value="CAD9723053.1"/>
    <property type="molecule type" value="Transcribed_RNA"/>
</dbReference>
<feature type="compositionally biased region" description="Basic and acidic residues" evidence="1">
    <location>
        <begin position="382"/>
        <end position="391"/>
    </location>
</feature>
<evidence type="ECO:0000256" key="1">
    <source>
        <dbReference type="SAM" id="MobiDB-lite"/>
    </source>
</evidence>
<dbReference type="EMBL" id="HBHM01002735">
    <property type="protein sequence ID" value="CAD9723055.1"/>
    <property type="molecule type" value="Transcribed_RNA"/>
</dbReference>
<evidence type="ECO:0000313" key="2">
    <source>
        <dbReference type="EMBL" id="CAD9723053.1"/>
    </source>
</evidence>
<proteinExistence type="predicted"/>
<protein>
    <submittedName>
        <fullName evidence="3">Uncharacterized protein</fullName>
    </submittedName>
</protein>
<sequence>MSDSDEDFVSPTRRRRRRSLKSTTSSSPTEPPLSVEGRGEPAGDAVFGKDRKEAVDDDGDDDEGFGPLRAAFEGCAPPATTATETCAAADLLENESDLPNFNLFGDCDFGTDDDEGNNVGGQEEEGGRREEEPSRAEGGVSPATNRMDAEPAAVSRSPLFLDDEEDLAVEDSQQPQSLGTAVLISDDDDDDLLVQPFNGEEARRESGRDRLRRASRECTTSRAPEGAEAKDVVADSEEEDVCFGRRRSSGRVAGAISAVLVEEDDDGVAIEGEKVVIESGNEEEEEEDYGGGWDGEEDLIVMDDDGDGCEKVAPRAHPSSRPPFSPSKRVMSSPPQEQRSPLASVRGVRSSLSSFSPIPMFAASRASAPGLATPSSPVDRPAGGHDDYSWMDRLPHYTPISVLERSYGRSGDPVYVQYKQQFAYKRGAAGDGSDGEEDFVQEPTSRGKGKGKGKGKKGGAQKGGHSEEVDEGNSYWITQGGRPAFVTASQVLTGAKAYKAYGKTKKGKAAAARKKAKR</sequence>
<feature type="compositionally biased region" description="Basic residues" evidence="1">
    <location>
        <begin position="447"/>
        <end position="459"/>
    </location>
</feature>
<feature type="region of interest" description="Disordered" evidence="1">
    <location>
        <begin position="103"/>
        <end position="238"/>
    </location>
</feature>
<dbReference type="AlphaFoldDB" id="A0A7S2TAX2"/>
<feature type="compositionally biased region" description="Basic and acidic residues" evidence="1">
    <location>
        <begin position="125"/>
        <end position="135"/>
    </location>
</feature>
<reference evidence="3" key="1">
    <citation type="submission" date="2021-01" db="EMBL/GenBank/DDBJ databases">
        <authorList>
            <person name="Corre E."/>
            <person name="Pelletier E."/>
            <person name="Niang G."/>
            <person name="Scheremetjew M."/>
            <person name="Finn R."/>
            <person name="Kale V."/>
            <person name="Holt S."/>
            <person name="Cochrane G."/>
            <person name="Meng A."/>
            <person name="Brown T."/>
            <person name="Cohen L."/>
        </authorList>
    </citation>
    <scope>NUCLEOTIDE SEQUENCE</scope>
    <source>
        <strain evidence="3">RCC2335</strain>
    </source>
</reference>
<feature type="compositionally biased region" description="Acidic residues" evidence="1">
    <location>
        <begin position="55"/>
        <end position="64"/>
    </location>
</feature>
<feature type="compositionally biased region" description="Basic and acidic residues" evidence="1">
    <location>
        <begin position="37"/>
        <end position="54"/>
    </location>
</feature>
<feature type="compositionally biased region" description="Basic and acidic residues" evidence="1">
    <location>
        <begin position="200"/>
        <end position="216"/>
    </location>
</feature>
<organism evidence="3">
    <name type="scientific">Chloropicon roscoffensis</name>
    <dbReference type="NCBI Taxonomy" id="1461544"/>
    <lineage>
        <taxon>Eukaryota</taxon>
        <taxon>Viridiplantae</taxon>
        <taxon>Chlorophyta</taxon>
        <taxon>Chloropicophyceae</taxon>
        <taxon>Chloropicales</taxon>
        <taxon>Chloropicaceae</taxon>
        <taxon>Chloropicon</taxon>
    </lineage>
</organism>
<feature type="compositionally biased region" description="Acidic residues" evidence="1">
    <location>
        <begin position="280"/>
        <end position="307"/>
    </location>
</feature>
<feature type="compositionally biased region" description="Low complexity" evidence="1">
    <location>
        <begin position="21"/>
        <end position="34"/>
    </location>
</feature>
<feature type="region of interest" description="Disordered" evidence="1">
    <location>
        <begin position="1"/>
        <end position="73"/>
    </location>
</feature>
<feature type="region of interest" description="Disordered" evidence="1">
    <location>
        <begin position="427"/>
        <end position="472"/>
    </location>
</feature>
<feature type="region of interest" description="Disordered" evidence="1">
    <location>
        <begin position="366"/>
        <end position="391"/>
    </location>
</feature>
<accession>A0A7S2TAX2</accession>
<evidence type="ECO:0000313" key="3">
    <source>
        <dbReference type="EMBL" id="CAD9723055.1"/>
    </source>
</evidence>
<gene>
    <name evidence="2" type="ORF">CROS1312_LOCUS2155</name>
    <name evidence="3" type="ORF">CROS1312_LOCUS2156</name>
</gene>
<feature type="region of interest" description="Disordered" evidence="1">
    <location>
        <begin position="277"/>
        <end position="349"/>
    </location>
</feature>
<name>A0A7S2TAX2_9CHLO</name>